<sequence>MAVSFDYISISYISIYIVFLEILSSSQGISATGKDFATHDKTMTFGPSMHWPTYV</sequence>
<organism evidence="1">
    <name type="scientific">Aspergillus flavus</name>
    <dbReference type="NCBI Taxonomy" id="5059"/>
    <lineage>
        <taxon>Eukaryota</taxon>
        <taxon>Fungi</taxon>
        <taxon>Dikarya</taxon>
        <taxon>Ascomycota</taxon>
        <taxon>Pezizomycotina</taxon>
        <taxon>Eurotiomycetes</taxon>
        <taxon>Eurotiomycetidae</taxon>
        <taxon>Eurotiales</taxon>
        <taxon>Aspergillaceae</taxon>
        <taxon>Aspergillus</taxon>
        <taxon>Aspergillus subgen. Circumdati</taxon>
    </lineage>
</organism>
<dbReference type="Proteomes" id="UP000325434">
    <property type="component" value="Unassembled WGS sequence"/>
</dbReference>
<proteinExistence type="predicted"/>
<protein>
    <submittedName>
        <fullName evidence="1">Uncharacterized protein</fullName>
    </submittedName>
</protein>
<reference evidence="1" key="1">
    <citation type="submission" date="2019-04" db="EMBL/GenBank/DDBJ databases">
        <title>Friends and foes A comparative genomics study of 23 Aspergillus species from section Flavi.</title>
        <authorList>
            <consortium name="DOE Joint Genome Institute"/>
            <person name="Kjaerbolling I."/>
            <person name="Vesth T."/>
            <person name="Frisvad J.C."/>
            <person name="Nybo J.L."/>
            <person name="Theobald S."/>
            <person name="Kildgaard S."/>
            <person name="Isbrandt T."/>
            <person name="Kuo A."/>
            <person name="Sato A."/>
            <person name="Lyhne E.K."/>
            <person name="Kogle M.E."/>
            <person name="Wiebenga A."/>
            <person name="Kun R.S."/>
            <person name="Lubbers R.J."/>
            <person name="Makela M.R."/>
            <person name="Barry K."/>
            <person name="Chovatia M."/>
            <person name="Clum A."/>
            <person name="Daum C."/>
            <person name="Haridas S."/>
            <person name="He G."/>
            <person name="LaButti K."/>
            <person name="Lipzen A."/>
            <person name="Mondo S."/>
            <person name="Riley R."/>
            <person name="Salamov A."/>
            <person name="Simmons B.A."/>
            <person name="Magnuson J.K."/>
            <person name="Henrissat B."/>
            <person name="Mortensen U.H."/>
            <person name="Larsen T.O."/>
            <person name="Devries R.P."/>
            <person name="Grigoriev I.V."/>
            <person name="Machida M."/>
            <person name="Baker S.E."/>
            <person name="Andersen M.R."/>
        </authorList>
    </citation>
    <scope>NUCLEOTIDE SEQUENCE [LARGE SCALE GENOMIC DNA]</scope>
    <source>
        <strain evidence="1">CBS 121.62</strain>
    </source>
</reference>
<name>A0A5N6H1K7_ASPFL</name>
<accession>A0A5N6H1K7</accession>
<gene>
    <name evidence="1" type="ORF">BDV35DRAFT_178042</name>
</gene>
<dbReference type="AlphaFoldDB" id="A0A5N6H1K7"/>
<dbReference type="EMBL" id="ML734583">
    <property type="protein sequence ID" value="KAB8248088.1"/>
    <property type="molecule type" value="Genomic_DNA"/>
</dbReference>
<evidence type="ECO:0000313" key="1">
    <source>
        <dbReference type="EMBL" id="KAB8248088.1"/>
    </source>
</evidence>